<dbReference type="InterPro" id="IPR004837">
    <property type="entry name" value="NaCa_Exmemb"/>
</dbReference>
<dbReference type="GO" id="GO:0000329">
    <property type="term" value="C:fungal-type vacuole membrane"/>
    <property type="evidence" value="ECO:0007669"/>
    <property type="project" value="TreeGrafter"/>
</dbReference>
<dbReference type="InterPro" id="IPR004798">
    <property type="entry name" value="CAX-like"/>
</dbReference>
<evidence type="ECO:0000259" key="12">
    <source>
        <dbReference type="Pfam" id="PF01699"/>
    </source>
</evidence>
<feature type="region of interest" description="Disordered" evidence="10">
    <location>
        <begin position="523"/>
        <end position="544"/>
    </location>
</feature>
<comment type="similarity">
    <text evidence="2">Belongs to the Ca(2+):cation antiporter (CaCA) (TC 2.A.19) family.</text>
</comment>
<evidence type="ECO:0000256" key="3">
    <source>
        <dbReference type="ARBA" id="ARBA00022448"/>
    </source>
</evidence>
<feature type="compositionally biased region" description="Basic and acidic residues" evidence="10">
    <location>
        <begin position="234"/>
        <end position="243"/>
    </location>
</feature>
<dbReference type="Proteomes" id="UP000249363">
    <property type="component" value="Unassembled WGS sequence"/>
</dbReference>
<dbReference type="InterPro" id="IPR004713">
    <property type="entry name" value="CaH_exchang"/>
</dbReference>
<dbReference type="OrthoDB" id="1699231at2759"/>
<feature type="domain" description="Sodium/calcium exchanger membrane region" evidence="12">
    <location>
        <begin position="330"/>
        <end position="482"/>
    </location>
</feature>
<dbReference type="Gene3D" id="1.20.1420.30">
    <property type="entry name" value="NCX, central ion-binding region"/>
    <property type="match status" value="2"/>
</dbReference>
<evidence type="ECO:0000256" key="1">
    <source>
        <dbReference type="ARBA" id="ARBA00004127"/>
    </source>
</evidence>
<reference evidence="13 14" key="1">
    <citation type="journal article" date="2017" name="Biotechnol. Biofuels">
        <title>Differential beta-glucosidase expression as a function of carbon source availability in Talaromyces amestolkiae: a genomic and proteomic approach.</title>
        <authorList>
            <person name="de Eugenio L.I."/>
            <person name="Mendez-Liter J.A."/>
            <person name="Nieto-Dominguez M."/>
            <person name="Alonso L."/>
            <person name="Gil-Munoz J."/>
            <person name="Barriuso J."/>
            <person name="Prieto A."/>
            <person name="Martinez M.J."/>
        </authorList>
    </citation>
    <scope>NUCLEOTIDE SEQUENCE [LARGE SCALE GENOMIC DNA]</scope>
    <source>
        <strain evidence="13 14">CIB</strain>
    </source>
</reference>
<feature type="compositionally biased region" description="Basic residues" evidence="10">
    <location>
        <begin position="201"/>
        <end position="213"/>
    </location>
</feature>
<feature type="region of interest" description="Disordered" evidence="10">
    <location>
        <begin position="201"/>
        <end position="287"/>
    </location>
</feature>
<feature type="transmembrane region" description="Helical" evidence="11">
    <location>
        <begin position="584"/>
        <end position="606"/>
    </location>
</feature>
<feature type="transmembrane region" description="Helical" evidence="11">
    <location>
        <begin position="618"/>
        <end position="645"/>
    </location>
</feature>
<keyword evidence="9 11" id="KW-0472">Membrane</keyword>
<dbReference type="GO" id="GO:0015369">
    <property type="term" value="F:calcium:proton antiporter activity"/>
    <property type="evidence" value="ECO:0007669"/>
    <property type="project" value="InterPro"/>
</dbReference>
<feature type="transmembrane region" description="Helical" evidence="11">
    <location>
        <begin position="390"/>
        <end position="414"/>
    </location>
</feature>
<proteinExistence type="inferred from homology"/>
<dbReference type="RefSeq" id="XP_040735568.1">
    <property type="nucleotide sequence ID" value="XM_040879719.1"/>
</dbReference>
<evidence type="ECO:0000313" key="13">
    <source>
        <dbReference type="EMBL" id="RAO71052.1"/>
    </source>
</evidence>
<dbReference type="GeneID" id="63796280"/>
<keyword evidence="5 11" id="KW-0812">Transmembrane</keyword>
<dbReference type="Pfam" id="PF01699">
    <property type="entry name" value="Na_Ca_ex"/>
    <property type="match status" value="2"/>
</dbReference>
<keyword evidence="3" id="KW-0813">Transport</keyword>
<feature type="transmembrane region" description="Helical" evidence="11">
    <location>
        <begin position="362"/>
        <end position="384"/>
    </location>
</feature>
<keyword evidence="4" id="KW-0109">Calcium transport</keyword>
<keyword evidence="14" id="KW-1185">Reference proteome</keyword>
<feature type="transmembrane region" description="Helical" evidence="11">
    <location>
        <begin position="657"/>
        <end position="674"/>
    </location>
</feature>
<dbReference type="InterPro" id="IPR044880">
    <property type="entry name" value="NCX_ion-bd_dom_sf"/>
</dbReference>
<dbReference type="GO" id="GO:0006874">
    <property type="term" value="P:intracellular calcium ion homeostasis"/>
    <property type="evidence" value="ECO:0007669"/>
    <property type="project" value="TreeGrafter"/>
</dbReference>
<accession>A0A364L5I4</accession>
<feature type="transmembrane region" description="Helical" evidence="11">
    <location>
        <begin position="426"/>
        <end position="450"/>
    </location>
</feature>
<name>A0A364L5I4_TALAM</name>
<feature type="transmembrane region" description="Helical" evidence="11">
    <location>
        <begin position="681"/>
        <end position="701"/>
    </location>
</feature>
<feature type="domain" description="Sodium/calcium exchanger membrane region" evidence="12">
    <location>
        <begin position="553"/>
        <end position="699"/>
    </location>
</feature>
<evidence type="ECO:0000256" key="4">
    <source>
        <dbReference type="ARBA" id="ARBA00022568"/>
    </source>
</evidence>
<keyword evidence="6" id="KW-0106">Calcium</keyword>
<gene>
    <name evidence="13" type="ORF">BHQ10_007064</name>
</gene>
<evidence type="ECO:0000256" key="10">
    <source>
        <dbReference type="SAM" id="MobiDB-lite"/>
    </source>
</evidence>
<feature type="transmembrane region" description="Helical" evidence="11">
    <location>
        <begin position="308"/>
        <end position="325"/>
    </location>
</feature>
<comment type="caution">
    <text evidence="13">The sequence shown here is derived from an EMBL/GenBank/DDBJ whole genome shotgun (WGS) entry which is preliminary data.</text>
</comment>
<evidence type="ECO:0000256" key="2">
    <source>
        <dbReference type="ARBA" id="ARBA00008170"/>
    </source>
</evidence>
<feature type="transmembrane region" description="Helical" evidence="11">
    <location>
        <begin position="462"/>
        <end position="480"/>
    </location>
</feature>
<feature type="transmembrane region" description="Helical" evidence="11">
    <location>
        <begin position="331"/>
        <end position="350"/>
    </location>
</feature>
<evidence type="ECO:0000256" key="11">
    <source>
        <dbReference type="SAM" id="Phobius"/>
    </source>
</evidence>
<dbReference type="NCBIfam" id="TIGR00378">
    <property type="entry name" value="cax"/>
    <property type="match status" value="1"/>
</dbReference>
<dbReference type="FunFam" id="1.20.1420.30:FF:000011">
    <property type="entry name" value="Vacuolar calcium ion transporter"/>
    <property type="match status" value="1"/>
</dbReference>
<feature type="transmembrane region" description="Helical" evidence="11">
    <location>
        <begin position="550"/>
        <end position="572"/>
    </location>
</feature>
<protein>
    <recommendedName>
        <fullName evidence="12">Sodium/calcium exchanger membrane region domain-containing protein</fullName>
    </recommendedName>
</protein>
<dbReference type="PANTHER" id="PTHR31503:SF20">
    <property type="entry name" value="CA(2+)_H(+) EXCHANGER, PUTATIVE (EUROFUNG)-RELATED"/>
    <property type="match status" value="1"/>
</dbReference>
<evidence type="ECO:0000256" key="6">
    <source>
        <dbReference type="ARBA" id="ARBA00022837"/>
    </source>
</evidence>
<dbReference type="GO" id="GO:0012505">
    <property type="term" value="C:endomembrane system"/>
    <property type="evidence" value="ECO:0007669"/>
    <property type="project" value="UniProtKB-SubCell"/>
</dbReference>
<dbReference type="EMBL" id="MIKG01000014">
    <property type="protein sequence ID" value="RAO71052.1"/>
    <property type="molecule type" value="Genomic_DNA"/>
</dbReference>
<evidence type="ECO:0000313" key="14">
    <source>
        <dbReference type="Proteomes" id="UP000249363"/>
    </source>
</evidence>
<dbReference type="AlphaFoldDB" id="A0A364L5I4"/>
<evidence type="ECO:0000256" key="7">
    <source>
        <dbReference type="ARBA" id="ARBA00022989"/>
    </source>
</evidence>
<evidence type="ECO:0000256" key="8">
    <source>
        <dbReference type="ARBA" id="ARBA00023065"/>
    </source>
</evidence>
<evidence type="ECO:0000256" key="5">
    <source>
        <dbReference type="ARBA" id="ARBA00022692"/>
    </source>
</evidence>
<comment type="subcellular location">
    <subcellularLocation>
        <location evidence="1">Endomembrane system</location>
        <topology evidence="1">Multi-pass membrane protein</topology>
    </subcellularLocation>
</comment>
<dbReference type="STRING" id="1196081.A0A364L5I4"/>
<dbReference type="PANTHER" id="PTHR31503">
    <property type="entry name" value="VACUOLAR CALCIUM ION TRANSPORTER"/>
    <property type="match status" value="1"/>
</dbReference>
<organism evidence="13 14">
    <name type="scientific">Talaromyces amestolkiae</name>
    <dbReference type="NCBI Taxonomy" id="1196081"/>
    <lineage>
        <taxon>Eukaryota</taxon>
        <taxon>Fungi</taxon>
        <taxon>Dikarya</taxon>
        <taxon>Ascomycota</taxon>
        <taxon>Pezizomycotina</taxon>
        <taxon>Eurotiomycetes</taxon>
        <taxon>Eurotiomycetidae</taxon>
        <taxon>Eurotiales</taxon>
        <taxon>Trichocomaceae</taxon>
        <taxon>Talaromyces</taxon>
        <taxon>Talaromyces sect. Talaromyces</taxon>
    </lineage>
</organism>
<keyword evidence="8" id="KW-0406">Ion transport</keyword>
<keyword evidence="7 11" id="KW-1133">Transmembrane helix</keyword>
<sequence length="702" mass="76972">MFIERSTHLARSSDMRALFYPVWPGDFSVSRRNKITGDLHRLNLQTLKNAVKNKADPNVSVLNTPVIINDVTYEKRRPDFLSSLTDTQHHELFNKLRLLDENAEFPEWQKVMKYDTQHEFEVFSSVMRHVLTWIDLAAKPSACNSSDVISYTWDHLTRINAMPRLRLAQVFMLEELIYKIRSYARRAAWYDDEGEHTHNPFKKIRVNRRRKQHARDLERGGLARGGIEATGQTGDRDSQEKDAPTLAGSEDAINVSRDIDGEESGPRRRKTGLSNPQTEADDAASSVSSGKPVFTVASQLRATILNSWINLLLVLVPVGIALNYTSVSRTAVFVVNFLAIVPLAAMLSYATEEIALRTGETLGGLLNASFGNAVELIVAIIALVHDEVTIVQTSLIGSMLSNLLLVMGMCFFFGGINRIEQKFNEVVAQTAASLLALAVGSLIIPTAFHMWASGGATHTDELSRATSVILLVVYGAYIFFQLKTHAEIYNTPSEKTAKRTKSRAKGDTQKGLVAIGALGAGMGSQTAQRDLESRGSEDGEEEKEEPQLHFYVAVATLVISTVLVALCAEFMVDAISAVTSGNSGISQTFVGLILLPIVGNAAEHATAVTVAVKDKMDLAIGVAVGSSMQIALLVLPLIVVIGWIMGKDDMTLDFGDGFQVVVLFVAVLLVNYLIADGKSHWLEGVLLMTLYIIIAVAAWFYD</sequence>
<evidence type="ECO:0000256" key="9">
    <source>
        <dbReference type="ARBA" id="ARBA00023136"/>
    </source>
</evidence>